<dbReference type="OrthoDB" id="5787439at2759"/>
<dbReference type="WBParaSite" id="HPLM_0001370801-mRNA-1">
    <property type="protein sequence ID" value="HPLM_0001370801-mRNA-1"/>
    <property type="gene ID" value="HPLM_0001370801"/>
</dbReference>
<dbReference type="Gene3D" id="3.40.33.10">
    <property type="entry name" value="CAP"/>
    <property type="match status" value="1"/>
</dbReference>
<keyword evidence="2" id="KW-1185">Reference proteome</keyword>
<dbReference type="AlphaFoldDB" id="A0A0N4WQK1"/>
<proteinExistence type="predicted"/>
<gene>
    <name evidence="1" type="ORF">HPLM_LOCUS13700</name>
</gene>
<evidence type="ECO:0000313" key="3">
    <source>
        <dbReference type="WBParaSite" id="HPLM_0001370801-mRNA-1"/>
    </source>
</evidence>
<dbReference type="InterPro" id="IPR035940">
    <property type="entry name" value="CAP_sf"/>
</dbReference>
<dbReference type="Proteomes" id="UP000268014">
    <property type="component" value="Unassembled WGS sequence"/>
</dbReference>
<reference evidence="1 2" key="2">
    <citation type="submission" date="2018-11" db="EMBL/GenBank/DDBJ databases">
        <authorList>
            <consortium name="Pathogen Informatics"/>
        </authorList>
    </citation>
    <scope>NUCLEOTIDE SEQUENCE [LARGE SCALE GENOMIC DNA]</scope>
    <source>
        <strain evidence="1 2">MHpl1</strain>
    </source>
</reference>
<organism evidence="3">
    <name type="scientific">Haemonchus placei</name>
    <name type="common">Barber's pole worm</name>
    <dbReference type="NCBI Taxonomy" id="6290"/>
    <lineage>
        <taxon>Eukaryota</taxon>
        <taxon>Metazoa</taxon>
        <taxon>Ecdysozoa</taxon>
        <taxon>Nematoda</taxon>
        <taxon>Chromadorea</taxon>
        <taxon>Rhabditida</taxon>
        <taxon>Rhabditina</taxon>
        <taxon>Rhabditomorpha</taxon>
        <taxon>Strongyloidea</taxon>
        <taxon>Trichostrongylidae</taxon>
        <taxon>Haemonchus</taxon>
    </lineage>
</organism>
<accession>A0A0N4WQK1</accession>
<sequence length="76" mass="7907">MISGYAVGVGCADTCYGEKKVYCAYEGCTAMTYFGLIYGAGSGPCMADSDCTTYPGSTCNMENGLCVKKPDTPLCP</sequence>
<name>A0A0N4WQK1_HAEPC</name>
<reference evidence="3" key="1">
    <citation type="submission" date="2017-02" db="UniProtKB">
        <authorList>
            <consortium name="WormBaseParasite"/>
        </authorList>
    </citation>
    <scope>IDENTIFICATION</scope>
</reference>
<evidence type="ECO:0000313" key="2">
    <source>
        <dbReference type="Proteomes" id="UP000268014"/>
    </source>
</evidence>
<evidence type="ECO:0000313" key="1">
    <source>
        <dbReference type="EMBL" id="VDO50305.1"/>
    </source>
</evidence>
<dbReference type="EMBL" id="UZAF01018311">
    <property type="protein sequence ID" value="VDO50305.1"/>
    <property type="molecule type" value="Genomic_DNA"/>
</dbReference>
<protein>
    <submittedName>
        <fullName evidence="3">CC domain-containing protein</fullName>
    </submittedName>
</protein>